<dbReference type="Proteomes" id="UP001595579">
    <property type="component" value="Unassembled WGS sequence"/>
</dbReference>
<dbReference type="InterPro" id="IPR002686">
    <property type="entry name" value="Transposase_17"/>
</dbReference>
<dbReference type="EMBL" id="JBHRUG010000011">
    <property type="protein sequence ID" value="MFC3282934.1"/>
    <property type="molecule type" value="Genomic_DNA"/>
</dbReference>
<dbReference type="RefSeq" id="WP_386772009.1">
    <property type="nucleotide sequence ID" value="NZ_JBHRUG010000011.1"/>
</dbReference>
<dbReference type="NCBIfam" id="NF047646">
    <property type="entry name" value="REP_Tyr_transpos"/>
    <property type="match status" value="1"/>
</dbReference>
<dbReference type="SMART" id="SM01321">
    <property type="entry name" value="Y1_Tnp"/>
    <property type="match status" value="1"/>
</dbReference>
<reference evidence="3" key="1">
    <citation type="journal article" date="2019" name="Int. J. Syst. Evol. Microbiol.">
        <title>The Global Catalogue of Microorganisms (GCM) 10K type strain sequencing project: providing services to taxonomists for standard genome sequencing and annotation.</title>
        <authorList>
            <consortium name="The Broad Institute Genomics Platform"/>
            <consortium name="The Broad Institute Genome Sequencing Center for Infectious Disease"/>
            <person name="Wu L."/>
            <person name="Ma J."/>
        </authorList>
    </citation>
    <scope>NUCLEOTIDE SEQUENCE [LARGE SCALE GENOMIC DNA]</scope>
    <source>
        <strain evidence="3">CECT 7698</strain>
    </source>
</reference>
<dbReference type="PANTHER" id="PTHR36966:SF1">
    <property type="entry name" value="REP-ASSOCIATED TYROSINE TRANSPOSASE"/>
    <property type="match status" value="1"/>
</dbReference>
<accession>A0ABV7LLC6</accession>
<dbReference type="InterPro" id="IPR036515">
    <property type="entry name" value="Transposase_17_sf"/>
</dbReference>
<comment type="caution">
    <text evidence="2">The sequence shown here is derived from an EMBL/GenBank/DDBJ whole genome shotgun (WGS) entry which is preliminary data.</text>
</comment>
<protein>
    <submittedName>
        <fullName evidence="2">Transposase</fullName>
    </submittedName>
</protein>
<keyword evidence="3" id="KW-1185">Reference proteome</keyword>
<dbReference type="Gene3D" id="3.30.70.1290">
    <property type="entry name" value="Transposase IS200-like"/>
    <property type="match status" value="1"/>
</dbReference>
<proteinExistence type="predicted"/>
<organism evidence="2 3">
    <name type="scientific">Litchfieldella rifensis</name>
    <dbReference type="NCBI Taxonomy" id="762643"/>
    <lineage>
        <taxon>Bacteria</taxon>
        <taxon>Pseudomonadati</taxon>
        <taxon>Pseudomonadota</taxon>
        <taxon>Gammaproteobacteria</taxon>
        <taxon>Oceanospirillales</taxon>
        <taxon>Halomonadaceae</taxon>
        <taxon>Litchfieldella</taxon>
    </lineage>
</organism>
<evidence type="ECO:0000313" key="2">
    <source>
        <dbReference type="EMBL" id="MFC3282934.1"/>
    </source>
</evidence>
<sequence length="155" mass="18054">MDKSLPPHANALRKGRFSQENCIYLITTCTHNRLPLFQYWQQGRLVVNEMRSLHMLEWVDSLSFIVMPDHVHWLFSLGRHASLGKVIRRFKGRSAMLVNQSLGREGSVWQRGYHDRAIREDEDIRAVARYIVANPLRAGLVNDIGQYPLWDAAWL</sequence>
<evidence type="ECO:0000259" key="1">
    <source>
        <dbReference type="SMART" id="SM01321"/>
    </source>
</evidence>
<dbReference type="SUPFAM" id="SSF143422">
    <property type="entry name" value="Transposase IS200-like"/>
    <property type="match status" value="1"/>
</dbReference>
<dbReference type="PANTHER" id="PTHR36966">
    <property type="entry name" value="REP-ASSOCIATED TYROSINE TRANSPOSASE"/>
    <property type="match status" value="1"/>
</dbReference>
<feature type="domain" description="Transposase IS200-like" evidence="1">
    <location>
        <begin position="19"/>
        <end position="134"/>
    </location>
</feature>
<dbReference type="InterPro" id="IPR052715">
    <property type="entry name" value="RAYT_transposase"/>
</dbReference>
<gene>
    <name evidence="2" type="ORF">ACFOEV_04835</name>
</gene>
<name>A0ABV7LLC6_9GAMM</name>
<dbReference type="Pfam" id="PF01797">
    <property type="entry name" value="Y1_Tnp"/>
    <property type="match status" value="1"/>
</dbReference>
<evidence type="ECO:0000313" key="3">
    <source>
        <dbReference type="Proteomes" id="UP001595579"/>
    </source>
</evidence>